<proteinExistence type="predicted"/>
<dbReference type="EMBL" id="CP144692">
    <property type="protein sequence ID" value="WVY99147.1"/>
    <property type="molecule type" value="Genomic_DNA"/>
</dbReference>
<organism evidence="1 2">
    <name type="scientific">Vigna mungo</name>
    <name type="common">Black gram</name>
    <name type="synonym">Phaseolus mungo</name>
    <dbReference type="NCBI Taxonomy" id="3915"/>
    <lineage>
        <taxon>Eukaryota</taxon>
        <taxon>Viridiplantae</taxon>
        <taxon>Streptophyta</taxon>
        <taxon>Embryophyta</taxon>
        <taxon>Tracheophyta</taxon>
        <taxon>Spermatophyta</taxon>
        <taxon>Magnoliopsida</taxon>
        <taxon>eudicotyledons</taxon>
        <taxon>Gunneridae</taxon>
        <taxon>Pentapetalae</taxon>
        <taxon>rosids</taxon>
        <taxon>fabids</taxon>
        <taxon>Fabales</taxon>
        <taxon>Fabaceae</taxon>
        <taxon>Papilionoideae</taxon>
        <taxon>50 kb inversion clade</taxon>
        <taxon>NPAAA clade</taxon>
        <taxon>indigoferoid/millettioid clade</taxon>
        <taxon>Phaseoleae</taxon>
        <taxon>Vigna</taxon>
    </lineage>
</organism>
<dbReference type="AlphaFoldDB" id="A0AAQ3RN54"/>
<gene>
    <name evidence="1" type="ORF">V8G54_031298</name>
</gene>
<evidence type="ECO:0000313" key="2">
    <source>
        <dbReference type="Proteomes" id="UP001374535"/>
    </source>
</evidence>
<accession>A0AAQ3RN54</accession>
<sequence>MFGDMDREKGIENAKKIAALEKEKLLTAVREREEKKTAAQNERKFFNNWPQLRLRKREEPIVKVMAVAQRKSREESAEDGLELVEEIFADAAMVFACENWIWNGGVGESLVQFNVFSVVH</sequence>
<name>A0AAQ3RN54_VIGMU</name>
<evidence type="ECO:0000313" key="1">
    <source>
        <dbReference type="EMBL" id="WVY99147.1"/>
    </source>
</evidence>
<protein>
    <submittedName>
        <fullName evidence="1">Uncharacterized protein</fullName>
    </submittedName>
</protein>
<dbReference type="Proteomes" id="UP001374535">
    <property type="component" value="Chromosome 9"/>
</dbReference>
<reference evidence="1 2" key="1">
    <citation type="journal article" date="2023" name="Life. Sci Alliance">
        <title>Evolutionary insights into 3D genome organization and epigenetic landscape of Vigna mungo.</title>
        <authorList>
            <person name="Junaid A."/>
            <person name="Singh B."/>
            <person name="Bhatia S."/>
        </authorList>
    </citation>
    <scope>NUCLEOTIDE SEQUENCE [LARGE SCALE GENOMIC DNA]</scope>
    <source>
        <strain evidence="1">Urdbean</strain>
    </source>
</reference>
<keyword evidence="2" id="KW-1185">Reference proteome</keyword>